<keyword evidence="2" id="KW-1185">Reference proteome</keyword>
<dbReference type="AlphaFoldDB" id="K3VIK4"/>
<sequence>MSGSKATGALVTLTPPKDDGSAWQLKQVDMDNSLSSEDQANRRAIDWCFGPLWLTGYVDENTLDVGISPVITGINAGNITGNLKDGVAVNVDLTTTKGETRLYLKNGNEVWVGLNLKIIFNGHYERDYKIIQL</sequence>
<dbReference type="OrthoDB" id="3832365at2759"/>
<protein>
    <submittedName>
        <fullName evidence="1">Uncharacterized protein</fullName>
    </submittedName>
</protein>
<reference evidence="1 2" key="1">
    <citation type="journal article" date="2012" name="PLoS Pathog.">
        <title>Comparative pathogenomics reveals horizontally acquired novel virulence genes in fungi infecting cereal hosts.</title>
        <authorList>
            <person name="Gardiner D.M."/>
            <person name="McDonald M.C."/>
            <person name="Covarelli L."/>
            <person name="Solomon P.S."/>
            <person name="Rusu A.G."/>
            <person name="Marshall M."/>
            <person name="Kazan K."/>
            <person name="Chakraborty S."/>
            <person name="McDonald B.A."/>
            <person name="Manners J.M."/>
        </authorList>
    </citation>
    <scope>NUCLEOTIDE SEQUENCE [LARGE SCALE GENOMIC DNA]</scope>
    <source>
        <strain evidence="1 2">CS3096</strain>
    </source>
</reference>
<dbReference type="EMBL" id="AFNW01000111">
    <property type="protein sequence ID" value="EKJ74352.1"/>
    <property type="molecule type" value="Genomic_DNA"/>
</dbReference>
<gene>
    <name evidence="1" type="ORF">FPSE_05423</name>
</gene>
<evidence type="ECO:0000313" key="2">
    <source>
        <dbReference type="Proteomes" id="UP000007978"/>
    </source>
</evidence>
<organism evidence="1 2">
    <name type="scientific">Fusarium pseudograminearum (strain CS3096)</name>
    <name type="common">Wheat and barley crown-rot fungus</name>
    <dbReference type="NCBI Taxonomy" id="1028729"/>
    <lineage>
        <taxon>Eukaryota</taxon>
        <taxon>Fungi</taxon>
        <taxon>Dikarya</taxon>
        <taxon>Ascomycota</taxon>
        <taxon>Pezizomycotina</taxon>
        <taxon>Sordariomycetes</taxon>
        <taxon>Hypocreomycetidae</taxon>
        <taxon>Hypocreales</taxon>
        <taxon>Nectriaceae</taxon>
        <taxon>Fusarium</taxon>
    </lineage>
</organism>
<comment type="caution">
    <text evidence="1">The sequence shown here is derived from an EMBL/GenBank/DDBJ whole genome shotgun (WGS) entry which is preliminary data.</text>
</comment>
<name>K3VIK4_FUSPC</name>
<dbReference type="eggNOG" id="ENOG502SU4U">
    <property type="taxonomic scope" value="Eukaryota"/>
</dbReference>
<dbReference type="HOGENOM" id="CLU_154718_0_0_1"/>
<dbReference type="RefSeq" id="XP_009256816.1">
    <property type="nucleotide sequence ID" value="XM_009258541.1"/>
</dbReference>
<dbReference type="KEGG" id="fpu:FPSE_05423"/>
<dbReference type="Proteomes" id="UP000007978">
    <property type="component" value="Chromosome 2"/>
</dbReference>
<dbReference type="GeneID" id="20364041"/>
<accession>K3VIK4</accession>
<proteinExistence type="predicted"/>
<evidence type="ECO:0000313" key="1">
    <source>
        <dbReference type="EMBL" id="EKJ74352.1"/>
    </source>
</evidence>